<keyword evidence="1" id="KW-0175">Coiled coil</keyword>
<dbReference type="Proteomes" id="UP000198588">
    <property type="component" value="Unassembled WGS sequence"/>
</dbReference>
<evidence type="ECO:0000256" key="1">
    <source>
        <dbReference type="SAM" id="Coils"/>
    </source>
</evidence>
<feature type="coiled-coil region" evidence="1">
    <location>
        <begin position="8"/>
        <end position="72"/>
    </location>
</feature>
<organism evidence="2 3">
    <name type="scientific">Mesorhizobium qingshengii</name>
    <dbReference type="NCBI Taxonomy" id="1165689"/>
    <lineage>
        <taxon>Bacteria</taxon>
        <taxon>Pseudomonadati</taxon>
        <taxon>Pseudomonadota</taxon>
        <taxon>Alphaproteobacteria</taxon>
        <taxon>Hyphomicrobiales</taxon>
        <taxon>Phyllobacteriaceae</taxon>
        <taxon>Mesorhizobium</taxon>
    </lineage>
</organism>
<evidence type="ECO:0000313" key="2">
    <source>
        <dbReference type="EMBL" id="SDA40279.1"/>
    </source>
</evidence>
<dbReference type="OrthoDB" id="7869742at2"/>
<evidence type="ECO:0000313" key="3">
    <source>
        <dbReference type="Proteomes" id="UP000198588"/>
    </source>
</evidence>
<reference evidence="2 3" key="1">
    <citation type="submission" date="2016-10" db="EMBL/GenBank/DDBJ databases">
        <authorList>
            <person name="de Groot N.N."/>
        </authorList>
    </citation>
    <scope>NUCLEOTIDE SEQUENCE [LARGE SCALE GENOMIC DNA]</scope>
    <source>
        <strain evidence="2 3">CGMCC 1.12097</strain>
    </source>
</reference>
<protein>
    <submittedName>
        <fullName evidence="2">Uncharacterized protein</fullName>
    </submittedName>
</protein>
<dbReference type="RefSeq" id="WP_091574890.1">
    <property type="nucleotide sequence ID" value="NZ_FMXM01000002.1"/>
</dbReference>
<accession>A0A1G5V339</accession>
<dbReference type="EMBL" id="FMXM01000002">
    <property type="protein sequence ID" value="SDA40279.1"/>
    <property type="molecule type" value="Genomic_DNA"/>
</dbReference>
<proteinExistence type="predicted"/>
<name>A0A1G5V339_9HYPH</name>
<dbReference type="AlphaFoldDB" id="A0A1G5V339"/>
<dbReference type="STRING" id="1165689.SAMN02927914_00222"/>
<gene>
    <name evidence="2" type="ORF">SAMN02927914_00222</name>
</gene>
<sequence length="247" mass="28307">MTKRPVIVDQRQADLRKIDVEIERLEKQIADKRAASNADQEKHPLDQNAELQKRLETQIRALRGHVDKLQKDRFDVELGDLAEPKRQQAPATPAKVYREWELKPVHAPEYPAIARTEENHKTFSDTFERMVEWAIYRKNLGLKEAGCRPDQKVELDLVAMIAAQGDAHHLWLSQRCAAIEKRLAEVEARPTMSYRGVWSQGTDYRRGDVCTHQGSSWHCELESATGLQPGDGLGWKLMVKKGRDARP</sequence>